<evidence type="ECO:0000313" key="2">
    <source>
        <dbReference type="Proteomes" id="UP000018467"/>
    </source>
</evidence>
<dbReference type="Bgee" id="ENSAMXG00000032726">
    <property type="expression patterns" value="Expressed in embryo and 10 other cell types or tissues"/>
</dbReference>
<dbReference type="Ensembl" id="ENSAMXT00000033989.1">
    <property type="protein sequence ID" value="ENSAMXP00000042846.1"/>
    <property type="gene ID" value="ENSAMXG00000032726.1"/>
</dbReference>
<accession>A0A3B1JM95</accession>
<evidence type="ECO:0000313" key="1">
    <source>
        <dbReference type="Ensembl" id="ENSAMXP00000042846.1"/>
    </source>
</evidence>
<sequence>ILVYHRKQAWGRMLHFEVLICKRTPVDTANPCATYIYKISSLNHEVLNHPEKHKKELYIKTFYLPEVLCSLRNNIGKQLDLHSSNFLWKQTFIPNCHWPAWAWVGVA</sequence>
<keyword evidence="2" id="KW-1185">Reference proteome</keyword>
<dbReference type="AlphaFoldDB" id="A0A3B1JM95"/>
<organism evidence="1 2">
    <name type="scientific">Astyanax mexicanus</name>
    <name type="common">Blind cave fish</name>
    <name type="synonym">Astyanax fasciatus mexicanus</name>
    <dbReference type="NCBI Taxonomy" id="7994"/>
    <lineage>
        <taxon>Eukaryota</taxon>
        <taxon>Metazoa</taxon>
        <taxon>Chordata</taxon>
        <taxon>Craniata</taxon>
        <taxon>Vertebrata</taxon>
        <taxon>Euteleostomi</taxon>
        <taxon>Actinopterygii</taxon>
        <taxon>Neopterygii</taxon>
        <taxon>Teleostei</taxon>
        <taxon>Ostariophysi</taxon>
        <taxon>Characiformes</taxon>
        <taxon>Characoidei</taxon>
        <taxon>Acestrorhamphidae</taxon>
        <taxon>Acestrorhamphinae</taxon>
        <taxon>Astyanax</taxon>
    </lineage>
</organism>
<dbReference type="Proteomes" id="UP000018467">
    <property type="component" value="Unassembled WGS sequence"/>
</dbReference>
<reference evidence="1" key="3">
    <citation type="submission" date="2025-08" db="UniProtKB">
        <authorList>
            <consortium name="Ensembl"/>
        </authorList>
    </citation>
    <scope>IDENTIFICATION</scope>
</reference>
<proteinExistence type="predicted"/>
<reference evidence="1" key="4">
    <citation type="submission" date="2025-09" db="UniProtKB">
        <authorList>
            <consortium name="Ensembl"/>
        </authorList>
    </citation>
    <scope>IDENTIFICATION</scope>
</reference>
<name>A0A3B1JM95_ASTMX</name>
<reference evidence="2" key="2">
    <citation type="journal article" date="2014" name="Nat. Commun.">
        <title>The cavefish genome reveals candidate genes for eye loss.</title>
        <authorList>
            <person name="McGaugh S.E."/>
            <person name="Gross J.B."/>
            <person name="Aken B."/>
            <person name="Blin M."/>
            <person name="Borowsky R."/>
            <person name="Chalopin D."/>
            <person name="Hinaux H."/>
            <person name="Jeffery W.R."/>
            <person name="Keene A."/>
            <person name="Ma L."/>
            <person name="Minx P."/>
            <person name="Murphy D."/>
            <person name="O'Quin K.E."/>
            <person name="Retaux S."/>
            <person name="Rohner N."/>
            <person name="Searle S.M."/>
            <person name="Stahl B.A."/>
            <person name="Tabin C."/>
            <person name="Volff J.N."/>
            <person name="Yoshizawa M."/>
            <person name="Warren W.C."/>
        </authorList>
    </citation>
    <scope>NUCLEOTIDE SEQUENCE [LARGE SCALE GENOMIC DNA]</scope>
    <source>
        <strain evidence="2">female</strain>
    </source>
</reference>
<dbReference type="InParanoid" id="A0A3B1JM95"/>
<protein>
    <submittedName>
        <fullName evidence="1">Uncharacterized protein</fullName>
    </submittedName>
</protein>
<reference evidence="2" key="1">
    <citation type="submission" date="2013-03" db="EMBL/GenBank/DDBJ databases">
        <authorList>
            <person name="Jeffery W."/>
            <person name="Warren W."/>
            <person name="Wilson R.K."/>
        </authorList>
    </citation>
    <scope>NUCLEOTIDE SEQUENCE</scope>
    <source>
        <strain evidence="2">female</strain>
    </source>
</reference>